<dbReference type="Gene3D" id="3.40.30.10">
    <property type="entry name" value="Glutaredoxin"/>
    <property type="match status" value="1"/>
</dbReference>
<keyword evidence="12" id="KW-1185">Reference proteome</keyword>
<dbReference type="Proteomes" id="UP000316238">
    <property type="component" value="Unassembled WGS sequence"/>
</dbReference>
<dbReference type="EMBL" id="NQJD01000027">
    <property type="protein sequence ID" value="TAA74414.1"/>
    <property type="molecule type" value="Genomic_DNA"/>
</dbReference>
<keyword evidence="5 9" id="KW-0676">Redox-active center</keyword>
<dbReference type="PROSITE" id="PS00194">
    <property type="entry name" value="THIOREDOXIN_1"/>
    <property type="match status" value="1"/>
</dbReference>
<evidence type="ECO:0000313" key="11">
    <source>
        <dbReference type="EMBL" id="TAA74414.1"/>
    </source>
</evidence>
<feature type="domain" description="Thioredoxin" evidence="10">
    <location>
        <begin position="1"/>
        <end position="109"/>
    </location>
</feature>
<protein>
    <recommendedName>
        <fullName evidence="6 7">Thioredoxin</fullName>
    </recommendedName>
</protein>
<evidence type="ECO:0000256" key="1">
    <source>
        <dbReference type="ARBA" id="ARBA00008987"/>
    </source>
</evidence>
<dbReference type="PROSITE" id="PS51352">
    <property type="entry name" value="THIOREDOXIN_2"/>
    <property type="match status" value="1"/>
</dbReference>
<evidence type="ECO:0000259" key="10">
    <source>
        <dbReference type="PROSITE" id="PS51352"/>
    </source>
</evidence>
<organism evidence="11 12">
    <name type="scientific">Candidatus Electronema aureum</name>
    <dbReference type="NCBI Taxonomy" id="2005002"/>
    <lineage>
        <taxon>Bacteria</taxon>
        <taxon>Pseudomonadati</taxon>
        <taxon>Thermodesulfobacteriota</taxon>
        <taxon>Desulfobulbia</taxon>
        <taxon>Desulfobulbales</taxon>
        <taxon>Desulfobulbaceae</taxon>
        <taxon>Candidatus Electronema</taxon>
    </lineage>
</organism>
<evidence type="ECO:0000256" key="8">
    <source>
        <dbReference type="PIRSR" id="PIRSR000077-1"/>
    </source>
</evidence>
<feature type="disulfide bond" description="Redox-active" evidence="9">
    <location>
        <begin position="34"/>
        <end position="37"/>
    </location>
</feature>
<accession>A0A521G064</accession>
<dbReference type="SUPFAM" id="SSF52833">
    <property type="entry name" value="Thioredoxin-like"/>
    <property type="match status" value="1"/>
</dbReference>
<evidence type="ECO:0000256" key="6">
    <source>
        <dbReference type="NCBIfam" id="TIGR01068"/>
    </source>
</evidence>
<dbReference type="FunFam" id="3.40.30.10:FF:000001">
    <property type="entry name" value="Thioredoxin"/>
    <property type="match status" value="1"/>
</dbReference>
<dbReference type="GO" id="GO:0005829">
    <property type="term" value="C:cytosol"/>
    <property type="evidence" value="ECO:0007669"/>
    <property type="project" value="TreeGrafter"/>
</dbReference>
<keyword evidence="3" id="KW-0249">Electron transport</keyword>
<dbReference type="Pfam" id="PF00085">
    <property type="entry name" value="Thioredoxin"/>
    <property type="match status" value="1"/>
</dbReference>
<dbReference type="CDD" id="cd02947">
    <property type="entry name" value="TRX_family"/>
    <property type="match status" value="1"/>
</dbReference>
<gene>
    <name evidence="11" type="ORF">CDV28_12717</name>
</gene>
<evidence type="ECO:0000256" key="7">
    <source>
        <dbReference type="PIRNR" id="PIRNR000077"/>
    </source>
</evidence>
<keyword evidence="4 9" id="KW-1015">Disulfide bond</keyword>
<dbReference type="InterPro" id="IPR036249">
    <property type="entry name" value="Thioredoxin-like_sf"/>
</dbReference>
<dbReference type="GO" id="GO:0045454">
    <property type="term" value="P:cell redox homeostasis"/>
    <property type="evidence" value="ECO:0007669"/>
    <property type="project" value="TreeGrafter"/>
</dbReference>
<dbReference type="NCBIfam" id="TIGR01068">
    <property type="entry name" value="thioredoxin"/>
    <property type="match status" value="1"/>
</dbReference>
<proteinExistence type="inferred from homology"/>
<feature type="site" description="Contributes to redox potential value" evidence="8">
    <location>
        <position position="35"/>
    </location>
</feature>
<reference evidence="11" key="1">
    <citation type="submission" date="2017-07" db="EMBL/GenBank/DDBJ databases">
        <title>The cable genome - Insights into the physiology and evolution of filamentous bacteria capable of sulfide oxidation via long distance electron transfer.</title>
        <authorList>
            <person name="Thorup C."/>
            <person name="Bjerg J.T."/>
            <person name="Schreiber L."/>
            <person name="Nielsen L.P."/>
            <person name="Kjeldsen K.U."/>
            <person name="Boesen T."/>
            <person name="Boggild A."/>
            <person name="Meysman F."/>
            <person name="Geelhoed J."/>
            <person name="Schramm A."/>
        </authorList>
    </citation>
    <scope>NUCLEOTIDE SEQUENCE [LARGE SCALE GENOMIC DNA]</scope>
    <source>
        <strain evidence="11">GS</strain>
    </source>
</reference>
<comment type="similarity">
    <text evidence="1 7">Belongs to the thioredoxin family.</text>
</comment>
<dbReference type="PRINTS" id="PR00421">
    <property type="entry name" value="THIOREDOXIN"/>
</dbReference>
<feature type="site" description="Contributes to redox potential value" evidence="8">
    <location>
        <position position="36"/>
    </location>
</feature>
<keyword evidence="2" id="KW-0813">Transport</keyword>
<feature type="active site" description="Nucleophile" evidence="8">
    <location>
        <position position="34"/>
    </location>
</feature>
<name>A0A521G064_9BACT</name>
<evidence type="ECO:0000256" key="3">
    <source>
        <dbReference type="ARBA" id="ARBA00022982"/>
    </source>
</evidence>
<evidence type="ECO:0000313" key="12">
    <source>
        <dbReference type="Proteomes" id="UP000316238"/>
    </source>
</evidence>
<comment type="caution">
    <text evidence="11">The sequence shown here is derived from an EMBL/GenBank/DDBJ whole genome shotgun (WGS) entry which is preliminary data.</text>
</comment>
<dbReference type="PANTHER" id="PTHR45663:SF11">
    <property type="entry name" value="GEO12009P1"/>
    <property type="match status" value="1"/>
</dbReference>
<feature type="active site" description="Nucleophile" evidence="8">
    <location>
        <position position="37"/>
    </location>
</feature>
<dbReference type="InterPro" id="IPR005746">
    <property type="entry name" value="Thioredoxin"/>
</dbReference>
<evidence type="ECO:0000256" key="5">
    <source>
        <dbReference type="ARBA" id="ARBA00023284"/>
    </source>
</evidence>
<evidence type="ECO:0000256" key="4">
    <source>
        <dbReference type="ARBA" id="ARBA00023157"/>
    </source>
</evidence>
<dbReference type="AlphaFoldDB" id="A0A521G064"/>
<dbReference type="InterPro" id="IPR013766">
    <property type="entry name" value="Thioredoxin_domain"/>
</dbReference>
<dbReference type="PIRSF" id="PIRSF000077">
    <property type="entry name" value="Thioredoxin"/>
    <property type="match status" value="1"/>
</dbReference>
<dbReference type="PANTHER" id="PTHR45663">
    <property type="entry name" value="GEO12009P1"/>
    <property type="match status" value="1"/>
</dbReference>
<evidence type="ECO:0000256" key="9">
    <source>
        <dbReference type="PIRSR" id="PIRSR000077-4"/>
    </source>
</evidence>
<dbReference type="GO" id="GO:0015035">
    <property type="term" value="F:protein-disulfide reductase activity"/>
    <property type="evidence" value="ECO:0007669"/>
    <property type="project" value="UniProtKB-UniRule"/>
</dbReference>
<feature type="site" description="Deprotonates C-terminal active site Cys" evidence="8">
    <location>
        <position position="28"/>
    </location>
</feature>
<evidence type="ECO:0000256" key="2">
    <source>
        <dbReference type="ARBA" id="ARBA00022448"/>
    </source>
</evidence>
<sequence length="109" mass="11634">MASDKVINVTDSSFESTVINGGLPCLVDFWAPWCGPCKAIGPVIDQLADEFDGKVKIAKMNVDENPETPGKFSIRAIPTLILFKNGEKLDMITGAVGKGQLVALLNKAV</sequence>
<dbReference type="InterPro" id="IPR017937">
    <property type="entry name" value="Thioredoxin_CS"/>
</dbReference>